<comment type="caution">
    <text evidence="1">The sequence shown here is derived from an EMBL/GenBank/DDBJ whole genome shotgun (WGS) entry which is preliminary data.</text>
</comment>
<evidence type="ECO:0000313" key="1">
    <source>
        <dbReference type="EMBL" id="KAK9418407.1"/>
    </source>
</evidence>
<dbReference type="Proteomes" id="UP001408356">
    <property type="component" value="Unassembled WGS sequence"/>
</dbReference>
<dbReference type="EMBL" id="JARVKF010000385">
    <property type="protein sequence ID" value="KAK9418407.1"/>
    <property type="molecule type" value="Genomic_DNA"/>
</dbReference>
<proteinExistence type="predicted"/>
<keyword evidence="2" id="KW-1185">Reference proteome</keyword>
<reference evidence="1 2" key="1">
    <citation type="journal article" date="2024" name="J. Plant Pathol.">
        <title>Sequence and assembly of the genome of Seiridium unicorne, isolate CBS 538.82, causal agent of cypress canker disease.</title>
        <authorList>
            <person name="Scali E."/>
            <person name="Rocca G.D."/>
            <person name="Danti R."/>
            <person name="Garbelotto M."/>
            <person name="Barberini S."/>
            <person name="Baroncelli R."/>
            <person name="Emiliani G."/>
        </authorList>
    </citation>
    <scope>NUCLEOTIDE SEQUENCE [LARGE SCALE GENOMIC DNA]</scope>
    <source>
        <strain evidence="1 2">BM-138-508</strain>
    </source>
</reference>
<name>A0ABR2UV67_9PEZI</name>
<accession>A0ABR2UV67</accession>
<gene>
    <name evidence="1" type="ORF">SUNI508_08134</name>
</gene>
<organism evidence="1 2">
    <name type="scientific">Seiridium unicorne</name>
    <dbReference type="NCBI Taxonomy" id="138068"/>
    <lineage>
        <taxon>Eukaryota</taxon>
        <taxon>Fungi</taxon>
        <taxon>Dikarya</taxon>
        <taxon>Ascomycota</taxon>
        <taxon>Pezizomycotina</taxon>
        <taxon>Sordariomycetes</taxon>
        <taxon>Xylariomycetidae</taxon>
        <taxon>Amphisphaeriales</taxon>
        <taxon>Sporocadaceae</taxon>
        <taxon>Seiridium</taxon>
    </lineage>
</organism>
<protein>
    <submittedName>
        <fullName evidence="1">Uncharacterized protein</fullName>
    </submittedName>
</protein>
<sequence>MYATQSSLQLAGSLIGTNRPSVFKSTLSIAIGWPSITLHSIPTIHNTDTDPGRRALVPGLAAWSPSPSDRTALALAAPSLPVVFLPHLTFSASASASAFFSLHRSLLQPKRHPRPLSHSAAAFPFLPLPPENLVWSLSWPQSHSILCTVHTTTTLDGNPPSFSAFAFDVFAGQ</sequence>
<evidence type="ECO:0000313" key="2">
    <source>
        <dbReference type="Proteomes" id="UP001408356"/>
    </source>
</evidence>